<keyword evidence="1" id="KW-0472">Membrane</keyword>
<dbReference type="OrthoDB" id="2427554at2759"/>
<evidence type="ECO:0000256" key="1">
    <source>
        <dbReference type="SAM" id="Phobius"/>
    </source>
</evidence>
<dbReference type="InterPro" id="IPR052744">
    <property type="entry name" value="GPAT/DAPAT"/>
</dbReference>
<accession>A0A433B9U7</accession>
<dbReference type="GO" id="GO:0008654">
    <property type="term" value="P:phospholipid biosynthetic process"/>
    <property type="evidence" value="ECO:0007669"/>
    <property type="project" value="TreeGrafter"/>
</dbReference>
<proteinExistence type="predicted"/>
<protein>
    <submittedName>
        <fullName evidence="2">Uncharacterized protein</fullName>
    </submittedName>
</protein>
<dbReference type="EMBL" id="RBNI01015035">
    <property type="protein sequence ID" value="RUP17408.1"/>
    <property type="molecule type" value="Genomic_DNA"/>
</dbReference>
<dbReference type="PANTHER" id="PTHR31605:SF0">
    <property type="entry name" value="GLYCEROL-3-PHOSPHATE O-ACYLTRANSFERASE 1"/>
    <property type="match status" value="1"/>
</dbReference>
<feature type="transmembrane region" description="Helical" evidence="1">
    <location>
        <begin position="40"/>
        <end position="63"/>
    </location>
</feature>
<keyword evidence="1" id="KW-0812">Transmembrane</keyword>
<name>A0A433B9U7_9FUNG</name>
<comment type="caution">
    <text evidence="2">The sequence shown here is derived from an EMBL/GenBank/DDBJ whole genome shotgun (WGS) entry which is preliminary data.</text>
</comment>
<organism evidence="2 3">
    <name type="scientific">Jimgerdemannia flammicorona</name>
    <dbReference type="NCBI Taxonomy" id="994334"/>
    <lineage>
        <taxon>Eukaryota</taxon>
        <taxon>Fungi</taxon>
        <taxon>Fungi incertae sedis</taxon>
        <taxon>Mucoromycota</taxon>
        <taxon>Mucoromycotina</taxon>
        <taxon>Endogonomycetes</taxon>
        <taxon>Endogonales</taxon>
        <taxon>Endogonaceae</taxon>
        <taxon>Jimgerdemannia</taxon>
    </lineage>
</organism>
<dbReference type="GO" id="GO:0004366">
    <property type="term" value="F:glycerol-3-phosphate O-acyltransferase activity"/>
    <property type="evidence" value="ECO:0007669"/>
    <property type="project" value="TreeGrafter"/>
</dbReference>
<dbReference type="GO" id="GO:0016287">
    <property type="term" value="F:glycerone-phosphate O-acyltransferase activity"/>
    <property type="evidence" value="ECO:0007669"/>
    <property type="project" value="TreeGrafter"/>
</dbReference>
<feature type="non-terminal residue" evidence="2">
    <location>
        <position position="1"/>
    </location>
</feature>
<reference evidence="2 3" key="1">
    <citation type="journal article" date="2018" name="New Phytol.">
        <title>Phylogenomics of Endogonaceae and evolution of mycorrhizas within Mucoromycota.</title>
        <authorList>
            <person name="Chang Y."/>
            <person name="Desiro A."/>
            <person name="Na H."/>
            <person name="Sandor L."/>
            <person name="Lipzen A."/>
            <person name="Clum A."/>
            <person name="Barry K."/>
            <person name="Grigoriev I.V."/>
            <person name="Martin F.M."/>
            <person name="Stajich J.E."/>
            <person name="Smith M.E."/>
            <person name="Bonito G."/>
            <person name="Spatafora J.W."/>
        </authorList>
    </citation>
    <scope>NUCLEOTIDE SEQUENCE [LARGE SCALE GENOMIC DNA]</scope>
    <source>
        <strain evidence="2 3">GMNB39</strain>
    </source>
</reference>
<dbReference type="AlphaFoldDB" id="A0A433B9U7"/>
<dbReference type="PANTHER" id="PTHR31605">
    <property type="entry name" value="GLYCEROL-3-PHOSPHATE O-ACYLTRANSFERASE 1"/>
    <property type="match status" value="1"/>
</dbReference>
<evidence type="ECO:0000313" key="2">
    <source>
        <dbReference type="EMBL" id="RUP17408.1"/>
    </source>
</evidence>
<sequence>TILNLPIAIVAHVISAKKAREALTGSMVNAGRDILATWKLLVGLAFIPALYTTYTLITLFIALRSDWPIYQAARTTAYMEFAAVY</sequence>
<dbReference type="Proteomes" id="UP000268093">
    <property type="component" value="Unassembled WGS sequence"/>
</dbReference>
<keyword evidence="1" id="KW-1133">Transmembrane helix</keyword>
<evidence type="ECO:0000313" key="3">
    <source>
        <dbReference type="Proteomes" id="UP000268093"/>
    </source>
</evidence>
<gene>
    <name evidence="2" type="ORF">BC936DRAFT_139448</name>
</gene>
<keyword evidence="3" id="KW-1185">Reference proteome</keyword>